<dbReference type="EMBL" id="NFLJ01000008">
    <property type="protein sequence ID" value="OUQ35362.1"/>
    <property type="molecule type" value="Genomic_DNA"/>
</dbReference>
<evidence type="ECO:0000256" key="1">
    <source>
        <dbReference type="SAM" id="Phobius"/>
    </source>
</evidence>
<dbReference type="NCBIfam" id="NF040982">
    <property type="entry name" value="ComGD"/>
    <property type="match status" value="1"/>
</dbReference>
<dbReference type="PIRSF" id="PIRSF021292">
    <property type="entry name" value="Competence_ComGD"/>
    <property type="match status" value="1"/>
</dbReference>
<keyword evidence="1" id="KW-1133">Transmembrane helix</keyword>
<sequence length="143" mass="16685">MAKKSLLKMVKPMLNKGGFTMIETLFVLVIIYMMFCISMRIHVPQKSDTVKINEMIQFLYQAKLTAMTQKTQVDVLFSKQNIVYRWNQSKETLQLDDNDSFESHQLSFNENGNIQGAKTLIYHCGSQRYEFVYQIGSGTFYVR</sequence>
<dbReference type="InterPro" id="IPR016785">
    <property type="entry name" value="ComGD"/>
</dbReference>
<dbReference type="RefSeq" id="WP_087357438.1">
    <property type="nucleotide sequence ID" value="NZ_NFLJ01000008.1"/>
</dbReference>
<keyword evidence="1" id="KW-0812">Transmembrane</keyword>
<gene>
    <name evidence="2" type="ORF">B5E75_03675</name>
</gene>
<accession>A0A1Y4T2E0</accession>
<dbReference type="GO" id="GO:0030420">
    <property type="term" value="P:establishment of competence for transformation"/>
    <property type="evidence" value="ECO:0007669"/>
    <property type="project" value="InterPro"/>
</dbReference>
<name>A0A1Y4T2E0_9FIRM</name>
<reference evidence="2 3" key="1">
    <citation type="journal article" date="2018" name="BMC Genomics">
        <title>Whole genome sequencing and function prediction of 133 gut anaerobes isolated from chicken caecum in pure cultures.</title>
        <authorList>
            <person name="Medvecky M."/>
            <person name="Cejkova D."/>
            <person name="Polansky O."/>
            <person name="Karasova D."/>
            <person name="Kubasova T."/>
            <person name="Cizek A."/>
            <person name="Rychlik I."/>
        </authorList>
    </citation>
    <scope>NUCLEOTIDE SEQUENCE [LARGE SCALE GENOMIC DNA]</scope>
    <source>
        <strain evidence="2 3">An13</strain>
    </source>
</reference>
<keyword evidence="1" id="KW-0472">Membrane</keyword>
<protein>
    <recommendedName>
        <fullName evidence="4">Prepilin-type cleavage/methylation domain-containing protein</fullName>
    </recommendedName>
</protein>
<evidence type="ECO:0000313" key="2">
    <source>
        <dbReference type="EMBL" id="OUQ35362.1"/>
    </source>
</evidence>
<keyword evidence="3" id="KW-1185">Reference proteome</keyword>
<dbReference type="Proteomes" id="UP000195305">
    <property type="component" value="Unassembled WGS sequence"/>
</dbReference>
<proteinExistence type="predicted"/>
<comment type="caution">
    <text evidence="2">The sequence shown here is derived from an EMBL/GenBank/DDBJ whole genome shotgun (WGS) entry which is preliminary data.</text>
</comment>
<organism evidence="2 3">
    <name type="scientific">Massilimicrobiota timonensis</name>
    <dbReference type="NCBI Taxonomy" id="1776392"/>
    <lineage>
        <taxon>Bacteria</taxon>
        <taxon>Bacillati</taxon>
        <taxon>Bacillota</taxon>
        <taxon>Erysipelotrichia</taxon>
        <taxon>Erysipelotrichales</taxon>
        <taxon>Erysipelotrichaceae</taxon>
        <taxon>Massilimicrobiota</taxon>
    </lineage>
</organism>
<evidence type="ECO:0008006" key="4">
    <source>
        <dbReference type="Google" id="ProtNLM"/>
    </source>
</evidence>
<dbReference type="AlphaFoldDB" id="A0A1Y4T2E0"/>
<evidence type="ECO:0000313" key="3">
    <source>
        <dbReference type="Proteomes" id="UP000195305"/>
    </source>
</evidence>
<feature type="transmembrane region" description="Helical" evidence="1">
    <location>
        <begin position="21"/>
        <end position="43"/>
    </location>
</feature>